<keyword evidence="2" id="KW-1185">Reference proteome</keyword>
<proteinExistence type="predicted"/>
<evidence type="ECO:0000313" key="2">
    <source>
        <dbReference type="Proteomes" id="UP000243106"/>
    </source>
</evidence>
<gene>
    <name evidence="1" type="ORF">SAMN05421853_11521</name>
</gene>
<dbReference type="Gene3D" id="1.10.10.1320">
    <property type="entry name" value="Anti-sigma factor, zinc-finger domain"/>
    <property type="match status" value="1"/>
</dbReference>
<evidence type="ECO:0008006" key="3">
    <source>
        <dbReference type="Google" id="ProtNLM"/>
    </source>
</evidence>
<dbReference type="InterPro" id="IPR041916">
    <property type="entry name" value="Anti_sigma_zinc_sf"/>
</dbReference>
<organism evidence="1 2">
    <name type="scientific">Roseivivax halotolerans</name>
    <dbReference type="NCBI Taxonomy" id="93684"/>
    <lineage>
        <taxon>Bacteria</taxon>
        <taxon>Pseudomonadati</taxon>
        <taxon>Pseudomonadota</taxon>
        <taxon>Alphaproteobacteria</taxon>
        <taxon>Rhodobacterales</taxon>
        <taxon>Roseobacteraceae</taxon>
        <taxon>Roseivivax</taxon>
    </lineage>
</organism>
<dbReference type="Proteomes" id="UP000243106">
    <property type="component" value="Unassembled WGS sequence"/>
</dbReference>
<dbReference type="EMBL" id="FOXV01000015">
    <property type="protein sequence ID" value="SFQ63974.1"/>
    <property type="molecule type" value="Genomic_DNA"/>
</dbReference>
<evidence type="ECO:0000313" key="1">
    <source>
        <dbReference type="EMBL" id="SFQ63974.1"/>
    </source>
</evidence>
<dbReference type="RefSeq" id="WP_093014890.1">
    <property type="nucleotide sequence ID" value="NZ_FOXV01000015.1"/>
</dbReference>
<dbReference type="STRING" id="93684.SAMN05421853_11521"/>
<accession>A0A1I6A5G3</accession>
<dbReference type="AlphaFoldDB" id="A0A1I6A5G3"/>
<protein>
    <recommendedName>
        <fullName evidence="3">Transmembrane transcriptional regulator (Anti-sigma factor RsiW)</fullName>
    </recommendedName>
</protein>
<name>A0A1I6A5G3_9RHOB</name>
<sequence>MTREEISDETLMAHADGELEPTEAARVAERVRTDPKIARRLERFVVTRDRLRRASAARAEEPLPEGFEARMRDTIAARHADGNAVTSIGAARMAQRPRAGWLPTAAAACLALAVGLSGGYRLGQPGDAGGDASGGLARIDAGVAEALASLPSGETAELDGGREIAPVASFEVSDGTLCREYEMHASGQRTVSVACAEENRWSLRFAMDAGGAEGESYAPASSLEVLDAYYMSSGAGAPLPPEDEAEALARLR</sequence>
<reference evidence="2" key="1">
    <citation type="submission" date="2016-10" db="EMBL/GenBank/DDBJ databases">
        <authorList>
            <person name="Varghese N."/>
            <person name="Submissions S."/>
        </authorList>
    </citation>
    <scope>NUCLEOTIDE SEQUENCE [LARGE SCALE GENOMIC DNA]</scope>
    <source>
        <strain evidence="2">JCM 10271</strain>
    </source>
</reference>